<name>A0AAV6RF03_SOLSE</name>
<accession>A0AAV6RF03</accession>
<organism evidence="2 3">
    <name type="scientific">Solea senegalensis</name>
    <name type="common">Senegalese sole</name>
    <dbReference type="NCBI Taxonomy" id="28829"/>
    <lineage>
        <taxon>Eukaryota</taxon>
        <taxon>Metazoa</taxon>
        <taxon>Chordata</taxon>
        <taxon>Craniata</taxon>
        <taxon>Vertebrata</taxon>
        <taxon>Euteleostomi</taxon>
        <taxon>Actinopterygii</taxon>
        <taxon>Neopterygii</taxon>
        <taxon>Teleostei</taxon>
        <taxon>Neoteleostei</taxon>
        <taxon>Acanthomorphata</taxon>
        <taxon>Carangaria</taxon>
        <taxon>Pleuronectiformes</taxon>
        <taxon>Pleuronectoidei</taxon>
        <taxon>Soleidae</taxon>
        <taxon>Solea</taxon>
    </lineage>
</organism>
<keyword evidence="3" id="KW-1185">Reference proteome</keyword>
<protein>
    <submittedName>
        <fullName evidence="2">Uncharacterized protein</fullName>
    </submittedName>
</protein>
<sequence>MRTSSLYCARKSDLIFAHHPSLLPYRRPPPKPVVSSDDQEERERVSERGGERERERERERVQLTAAGRSQRDTHSGVLSSSRLCVVINLGNSNIFDELV</sequence>
<evidence type="ECO:0000256" key="1">
    <source>
        <dbReference type="SAM" id="MobiDB-lite"/>
    </source>
</evidence>
<comment type="caution">
    <text evidence="2">The sequence shown here is derived from an EMBL/GenBank/DDBJ whole genome shotgun (WGS) entry which is preliminary data.</text>
</comment>
<reference evidence="2 3" key="1">
    <citation type="journal article" date="2021" name="Sci. Rep.">
        <title>Chromosome anchoring in Senegalese sole (Solea senegalensis) reveals sex-associated markers and genome rearrangements in flatfish.</title>
        <authorList>
            <person name="Guerrero-Cozar I."/>
            <person name="Gomez-Garrido J."/>
            <person name="Berbel C."/>
            <person name="Martinez-Blanch J.F."/>
            <person name="Alioto T."/>
            <person name="Claros M.G."/>
            <person name="Gagnaire P.A."/>
            <person name="Manchado M."/>
        </authorList>
    </citation>
    <scope>NUCLEOTIDE SEQUENCE [LARGE SCALE GENOMIC DNA]</scope>
    <source>
        <strain evidence="2">Sse05_10M</strain>
    </source>
</reference>
<feature type="region of interest" description="Disordered" evidence="1">
    <location>
        <begin position="21"/>
        <end position="77"/>
    </location>
</feature>
<dbReference type="EMBL" id="JAGKHQ010000012">
    <property type="protein sequence ID" value="KAG7503289.1"/>
    <property type="molecule type" value="Genomic_DNA"/>
</dbReference>
<proteinExistence type="predicted"/>
<evidence type="ECO:0000313" key="3">
    <source>
        <dbReference type="Proteomes" id="UP000693946"/>
    </source>
</evidence>
<dbReference type="AlphaFoldDB" id="A0AAV6RF03"/>
<evidence type="ECO:0000313" key="2">
    <source>
        <dbReference type="EMBL" id="KAG7503289.1"/>
    </source>
</evidence>
<dbReference type="Proteomes" id="UP000693946">
    <property type="component" value="Linkage Group LG2"/>
</dbReference>
<gene>
    <name evidence="2" type="ORF">JOB18_035175</name>
</gene>
<feature type="compositionally biased region" description="Basic and acidic residues" evidence="1">
    <location>
        <begin position="41"/>
        <end position="61"/>
    </location>
</feature>